<reference evidence="7" key="1">
    <citation type="submission" date="2018-06" db="EMBL/GenBank/DDBJ databases">
        <authorList>
            <person name="Zhirakovskaya E."/>
        </authorList>
    </citation>
    <scope>NUCLEOTIDE SEQUENCE</scope>
</reference>
<comment type="subcellular location">
    <subcellularLocation>
        <location evidence="1">Periplasm</location>
    </subcellularLocation>
</comment>
<keyword evidence="4 7" id="KW-0378">Hydrolase</keyword>
<dbReference type="Pfam" id="PF01476">
    <property type="entry name" value="LysM"/>
    <property type="match status" value="1"/>
</dbReference>
<dbReference type="PROSITE" id="PS51782">
    <property type="entry name" value="LYSM"/>
    <property type="match status" value="1"/>
</dbReference>
<dbReference type="CDD" id="cd00118">
    <property type="entry name" value="LysM"/>
    <property type="match status" value="1"/>
</dbReference>
<dbReference type="InterPro" id="IPR021731">
    <property type="entry name" value="AMIN_dom"/>
</dbReference>
<feature type="domain" description="LysM" evidence="6">
    <location>
        <begin position="400"/>
        <end position="443"/>
    </location>
</feature>
<evidence type="ECO:0000256" key="2">
    <source>
        <dbReference type="ARBA" id="ARBA00022729"/>
    </source>
</evidence>
<evidence type="ECO:0000259" key="6">
    <source>
        <dbReference type="PROSITE" id="PS51782"/>
    </source>
</evidence>
<dbReference type="GO" id="GO:0071555">
    <property type="term" value="P:cell wall organization"/>
    <property type="evidence" value="ECO:0007669"/>
    <property type="project" value="UniProtKB-KW"/>
</dbReference>
<keyword evidence="5" id="KW-0961">Cell wall biogenesis/degradation</keyword>
<organism evidence="7">
    <name type="scientific">hydrothermal vent metagenome</name>
    <dbReference type="NCBI Taxonomy" id="652676"/>
    <lineage>
        <taxon>unclassified sequences</taxon>
        <taxon>metagenomes</taxon>
        <taxon>ecological metagenomes</taxon>
    </lineage>
</organism>
<evidence type="ECO:0000256" key="5">
    <source>
        <dbReference type="ARBA" id="ARBA00023316"/>
    </source>
</evidence>
<dbReference type="GO" id="GO:0009253">
    <property type="term" value="P:peptidoglycan catabolic process"/>
    <property type="evidence" value="ECO:0007669"/>
    <property type="project" value="InterPro"/>
</dbReference>
<dbReference type="GO" id="GO:0030288">
    <property type="term" value="C:outer membrane-bounded periplasmic space"/>
    <property type="evidence" value="ECO:0007669"/>
    <property type="project" value="TreeGrafter"/>
</dbReference>
<evidence type="ECO:0000256" key="3">
    <source>
        <dbReference type="ARBA" id="ARBA00022764"/>
    </source>
</evidence>
<dbReference type="PANTHER" id="PTHR30404:SF0">
    <property type="entry name" value="N-ACETYLMURAMOYL-L-ALANINE AMIDASE AMIC"/>
    <property type="match status" value="1"/>
</dbReference>
<dbReference type="AlphaFoldDB" id="A0A3B0XF12"/>
<accession>A0A3B0XF12</accession>
<dbReference type="SUPFAM" id="SSF53187">
    <property type="entry name" value="Zn-dependent exopeptidases"/>
    <property type="match status" value="1"/>
</dbReference>
<dbReference type="EMBL" id="UOFG01000162">
    <property type="protein sequence ID" value="VAW62022.1"/>
    <property type="molecule type" value="Genomic_DNA"/>
</dbReference>
<dbReference type="Pfam" id="PF11741">
    <property type="entry name" value="AMIN"/>
    <property type="match status" value="1"/>
</dbReference>
<evidence type="ECO:0000313" key="7">
    <source>
        <dbReference type="EMBL" id="VAW62022.1"/>
    </source>
</evidence>
<dbReference type="Gene3D" id="2.60.40.3500">
    <property type="match status" value="1"/>
</dbReference>
<proteinExistence type="predicted"/>
<keyword evidence="2" id="KW-0732">Signal</keyword>
<dbReference type="SMART" id="SM00257">
    <property type="entry name" value="LysM"/>
    <property type="match status" value="1"/>
</dbReference>
<dbReference type="InterPro" id="IPR050695">
    <property type="entry name" value="N-acetylmuramoyl_amidase_3"/>
</dbReference>
<dbReference type="Gene3D" id="3.40.630.40">
    <property type="entry name" value="Zn-dependent exopeptidases"/>
    <property type="match status" value="1"/>
</dbReference>
<dbReference type="InterPro" id="IPR036779">
    <property type="entry name" value="LysM_dom_sf"/>
</dbReference>
<gene>
    <name evidence="7" type="ORF">MNBD_GAMMA11-3304</name>
</gene>
<dbReference type="Pfam" id="PF01520">
    <property type="entry name" value="Amidase_3"/>
    <property type="match status" value="1"/>
</dbReference>
<protein>
    <submittedName>
        <fullName evidence="7">N-acetylmuramoyl-L-alanine amidase</fullName>
        <ecNumber evidence="7">3.5.1.28</ecNumber>
    </submittedName>
</protein>
<keyword evidence="3" id="KW-0574">Periplasm</keyword>
<evidence type="ECO:0000256" key="1">
    <source>
        <dbReference type="ARBA" id="ARBA00004418"/>
    </source>
</evidence>
<dbReference type="SUPFAM" id="SSF54106">
    <property type="entry name" value="LysM domain"/>
    <property type="match status" value="1"/>
</dbReference>
<dbReference type="InterPro" id="IPR002508">
    <property type="entry name" value="MurNAc-LAA_cat"/>
</dbReference>
<dbReference type="SMART" id="SM00646">
    <property type="entry name" value="Ami_3"/>
    <property type="match status" value="1"/>
</dbReference>
<dbReference type="EC" id="3.5.1.28" evidence="7"/>
<dbReference type="GO" id="GO:0008745">
    <property type="term" value="F:N-acetylmuramoyl-L-alanine amidase activity"/>
    <property type="evidence" value="ECO:0007669"/>
    <property type="project" value="UniProtKB-EC"/>
</dbReference>
<dbReference type="Gene3D" id="3.10.350.10">
    <property type="entry name" value="LysM domain"/>
    <property type="match status" value="1"/>
</dbReference>
<dbReference type="CDD" id="cd02696">
    <property type="entry name" value="MurNAc-LAA"/>
    <property type="match status" value="1"/>
</dbReference>
<dbReference type="FunFam" id="3.40.630.40:FF:000001">
    <property type="entry name" value="N-acetylmuramoyl-L-alanine amidase"/>
    <property type="match status" value="1"/>
</dbReference>
<name>A0A3B0XF12_9ZZZZ</name>
<sequence>MEKQRRQFLTKLSNQLAGIGTLAVVPVLSRAAKTTRKGHTQIENIRISREPNKTRLVFDLSASVKHALFSLHNPERLVIDLKKTKLMNAGVLEALHSDQLKGIRTGVRKEHDLRVVLDLETRITPSSFLLEPKGANGYRLVIDVTEPAGIAQKPVAKKKNLRDVVVAIDAGHGGNDPGATGRLGTHEKNVTLQIARRLKKIVDGTRGMKAELIRSSDRFMRLRERIKRAHELDADLMISIHADSFPDKRARGASVYALSVSGATSESARLLAEKENRVDLLFGDVNLNHQDEMVRQVLLDLSLTGTIESSLDIGDEILRELGRVGRVHKKKVQQAGFAVLKAPNIPAILLETAFISNPREERKLRSSAHQNKLAKAILRGANDYFARKAPPGTWLSESQEHYVVKKGDTLAAISDRYRLPVSHIRTRNSLHTDELRVGRKLYIPVS</sequence>
<dbReference type="InterPro" id="IPR018392">
    <property type="entry name" value="LysM"/>
</dbReference>
<evidence type="ECO:0000256" key="4">
    <source>
        <dbReference type="ARBA" id="ARBA00022801"/>
    </source>
</evidence>
<dbReference type="PANTHER" id="PTHR30404">
    <property type="entry name" value="N-ACETYLMURAMOYL-L-ALANINE AMIDASE"/>
    <property type="match status" value="1"/>
</dbReference>